<organism evidence="5 6">
    <name type="scientific">Porites lobata</name>
    <dbReference type="NCBI Taxonomy" id="104759"/>
    <lineage>
        <taxon>Eukaryota</taxon>
        <taxon>Metazoa</taxon>
        <taxon>Cnidaria</taxon>
        <taxon>Anthozoa</taxon>
        <taxon>Hexacorallia</taxon>
        <taxon>Scleractinia</taxon>
        <taxon>Fungiina</taxon>
        <taxon>Poritidae</taxon>
        <taxon>Porites</taxon>
    </lineage>
</organism>
<sequence>MPLFKAWDVSRTKRKCVVANSLDELTRKGKEKLGIQEENCKVFDESDGTEIDDDECLLAHDKGTVFILGNAWKPDTVAPHIHPETEPEVEKYTYVESEIDLAITKEAAACVSGLGETEQMDEMSDGDVFDIQEEVEGSPWNPAIEAEQDNQTGTDHKDEDKTDSIDIPEEAAGKVPELAEPGRKATSFLDMLKKNKYRNAKMKNIKIYSDKEIESPQAHLERKRRRFWNEKAEQLAKCPKTSHCNKTTIAGIIDVSWTMKKTSLIETEARKLLDDERELRFNEDPTSASKLGQQKKETLGKNLERMTAAHLALEGHDAKVEELKRGNKSSALKREKALMEGAYTELKKAQEAAVKSIKVKRQQVEMRLSSK</sequence>
<gene>
    <name evidence="5" type="ORF">PLOB_00036322</name>
</gene>
<evidence type="ECO:0000259" key="4">
    <source>
        <dbReference type="PROSITE" id="PS51135"/>
    </source>
</evidence>
<keyword evidence="1 2" id="KW-0053">Apoptosis</keyword>
<feature type="region of interest" description="Disordered" evidence="3">
    <location>
        <begin position="140"/>
        <end position="166"/>
    </location>
</feature>
<feature type="non-terminal residue" evidence="5">
    <location>
        <position position="371"/>
    </location>
</feature>
<evidence type="ECO:0000256" key="2">
    <source>
        <dbReference type="PROSITE-ProRule" id="PRU00447"/>
    </source>
</evidence>
<name>A0ABN8P4C2_9CNID</name>
<dbReference type="SMART" id="SM00266">
    <property type="entry name" value="CAD"/>
    <property type="match status" value="1"/>
</dbReference>
<dbReference type="Proteomes" id="UP001159405">
    <property type="component" value="Unassembled WGS sequence"/>
</dbReference>
<dbReference type="Gene3D" id="3.10.20.10">
    <property type="match status" value="1"/>
</dbReference>
<comment type="caution">
    <text evidence="5">The sequence shown here is derived from an EMBL/GenBank/DDBJ whole genome shotgun (WGS) entry which is preliminary data.</text>
</comment>
<dbReference type="InterPro" id="IPR003508">
    <property type="entry name" value="CIDE-N_dom"/>
</dbReference>
<reference evidence="5 6" key="1">
    <citation type="submission" date="2022-05" db="EMBL/GenBank/DDBJ databases">
        <authorList>
            <consortium name="Genoscope - CEA"/>
            <person name="William W."/>
        </authorList>
    </citation>
    <scope>NUCLEOTIDE SEQUENCE [LARGE SCALE GENOMIC DNA]</scope>
</reference>
<evidence type="ECO:0000256" key="1">
    <source>
        <dbReference type="ARBA" id="ARBA00022703"/>
    </source>
</evidence>
<evidence type="ECO:0000313" key="6">
    <source>
        <dbReference type="Proteomes" id="UP001159405"/>
    </source>
</evidence>
<evidence type="ECO:0000256" key="3">
    <source>
        <dbReference type="SAM" id="MobiDB-lite"/>
    </source>
</evidence>
<feature type="domain" description="CIDE-N" evidence="4">
    <location>
        <begin position="1"/>
        <end position="74"/>
    </location>
</feature>
<dbReference type="EMBL" id="CALNXK010000050">
    <property type="protein sequence ID" value="CAH3131887.1"/>
    <property type="molecule type" value="Genomic_DNA"/>
</dbReference>
<proteinExistence type="predicted"/>
<dbReference type="PROSITE" id="PS51135">
    <property type="entry name" value="CIDE_N"/>
    <property type="match status" value="1"/>
</dbReference>
<dbReference type="PANTHER" id="PTHR12306">
    <property type="entry name" value="CELL DEATH ACTIVATOR CIDE"/>
    <property type="match status" value="1"/>
</dbReference>
<protein>
    <recommendedName>
        <fullName evidence="4">CIDE-N domain-containing protein</fullName>
    </recommendedName>
</protein>
<accession>A0ABN8P4C2</accession>
<dbReference type="SUPFAM" id="SSF54277">
    <property type="entry name" value="CAD &amp; PB1 domains"/>
    <property type="match status" value="1"/>
</dbReference>
<dbReference type="Pfam" id="PF02017">
    <property type="entry name" value="CIDE-N"/>
    <property type="match status" value="1"/>
</dbReference>
<feature type="compositionally biased region" description="Basic and acidic residues" evidence="3">
    <location>
        <begin position="154"/>
        <end position="164"/>
    </location>
</feature>
<dbReference type="PANTHER" id="PTHR12306:SF15">
    <property type="entry name" value="DNAATION FACTOR-RELATED PROTEIN 1, ISOFORM B-RELATED"/>
    <property type="match status" value="1"/>
</dbReference>
<evidence type="ECO:0000313" key="5">
    <source>
        <dbReference type="EMBL" id="CAH3131887.1"/>
    </source>
</evidence>
<keyword evidence="6" id="KW-1185">Reference proteome</keyword>